<feature type="domain" description="ABC transporter" evidence="10">
    <location>
        <begin position="463"/>
        <end position="710"/>
    </location>
</feature>
<feature type="transmembrane region" description="Helical" evidence="9">
    <location>
        <begin position="365"/>
        <end position="389"/>
    </location>
</feature>
<accession>A0AAE0W805</accession>
<evidence type="ECO:0000256" key="6">
    <source>
        <dbReference type="ARBA" id="ARBA00022840"/>
    </source>
</evidence>
<keyword evidence="12" id="KW-1185">Reference proteome</keyword>
<dbReference type="AlphaFoldDB" id="A0AAE0W805"/>
<feature type="transmembrane region" description="Helical" evidence="9">
    <location>
        <begin position="102"/>
        <end position="127"/>
    </location>
</feature>
<gene>
    <name evidence="11" type="ORF">CHS0354_000523</name>
</gene>
<dbReference type="InterPro" id="IPR032823">
    <property type="entry name" value="BCA_ABC_TP_C"/>
</dbReference>
<dbReference type="GO" id="GO:0015658">
    <property type="term" value="F:branched-chain amino acid transmembrane transporter activity"/>
    <property type="evidence" value="ECO:0007669"/>
    <property type="project" value="InterPro"/>
</dbReference>
<dbReference type="PANTHER" id="PTHR45772">
    <property type="entry name" value="CONSERVED COMPONENT OF ABC TRANSPORTER FOR NATURAL AMINO ACIDS-RELATED"/>
    <property type="match status" value="1"/>
</dbReference>
<evidence type="ECO:0000256" key="4">
    <source>
        <dbReference type="ARBA" id="ARBA00022692"/>
    </source>
</evidence>
<comment type="subcellular location">
    <subcellularLocation>
        <location evidence="1">Cell membrane</location>
        <topology evidence="1">Multi-pass membrane protein</topology>
    </subcellularLocation>
</comment>
<evidence type="ECO:0000256" key="5">
    <source>
        <dbReference type="ARBA" id="ARBA00022741"/>
    </source>
</evidence>
<evidence type="ECO:0000313" key="11">
    <source>
        <dbReference type="EMBL" id="KAK3604861.1"/>
    </source>
</evidence>
<dbReference type="InterPro" id="IPR003439">
    <property type="entry name" value="ABC_transporter-like_ATP-bd"/>
</dbReference>
<evidence type="ECO:0000256" key="1">
    <source>
        <dbReference type="ARBA" id="ARBA00004651"/>
    </source>
</evidence>
<feature type="transmembrane region" description="Helical" evidence="9">
    <location>
        <begin position="401"/>
        <end position="424"/>
    </location>
</feature>
<feature type="transmembrane region" description="Helical" evidence="9">
    <location>
        <begin position="230"/>
        <end position="248"/>
    </location>
</feature>
<feature type="transmembrane region" description="Helical" evidence="9">
    <location>
        <begin position="139"/>
        <end position="163"/>
    </location>
</feature>
<reference evidence="11" key="2">
    <citation type="journal article" date="2021" name="Genome Biol. Evol.">
        <title>Developing a high-quality reference genome for a parasitic bivalve with doubly uniparental inheritance (Bivalvia: Unionida).</title>
        <authorList>
            <person name="Smith C.H."/>
        </authorList>
    </citation>
    <scope>NUCLEOTIDE SEQUENCE</scope>
    <source>
        <strain evidence="11">CHS0354</strain>
        <tissue evidence="11">Mantle</tissue>
    </source>
</reference>
<dbReference type="CDD" id="cd03219">
    <property type="entry name" value="ABC_Mj1267_LivG_branched"/>
    <property type="match status" value="1"/>
</dbReference>
<dbReference type="Gene3D" id="3.40.50.300">
    <property type="entry name" value="P-loop containing nucleotide triphosphate hydrolases"/>
    <property type="match status" value="1"/>
</dbReference>
<name>A0AAE0W805_9BIVA</name>
<dbReference type="Pfam" id="PF02653">
    <property type="entry name" value="BPD_transp_2"/>
    <property type="match status" value="1"/>
</dbReference>
<feature type="transmembrane region" description="Helical" evidence="9">
    <location>
        <begin position="170"/>
        <end position="189"/>
    </location>
</feature>
<feature type="transmembrane region" description="Helical" evidence="9">
    <location>
        <begin position="201"/>
        <end position="223"/>
    </location>
</feature>
<proteinExistence type="predicted"/>
<dbReference type="GO" id="GO:0016887">
    <property type="term" value="F:ATP hydrolysis activity"/>
    <property type="evidence" value="ECO:0007669"/>
    <property type="project" value="InterPro"/>
</dbReference>
<evidence type="ECO:0000256" key="3">
    <source>
        <dbReference type="ARBA" id="ARBA00022475"/>
    </source>
</evidence>
<dbReference type="InterPro" id="IPR043428">
    <property type="entry name" value="LivM-like"/>
</dbReference>
<protein>
    <recommendedName>
        <fullName evidence="10">ABC transporter domain-containing protein</fullName>
    </recommendedName>
</protein>
<feature type="transmembrane region" description="Helical" evidence="9">
    <location>
        <begin position="327"/>
        <end position="345"/>
    </location>
</feature>
<comment type="caution">
    <text evidence="11">The sequence shown here is derived from an EMBL/GenBank/DDBJ whole genome shotgun (WGS) entry which is preliminary data.</text>
</comment>
<evidence type="ECO:0000256" key="9">
    <source>
        <dbReference type="SAM" id="Phobius"/>
    </source>
</evidence>
<dbReference type="SUPFAM" id="SSF52540">
    <property type="entry name" value="P-loop containing nucleoside triphosphate hydrolases"/>
    <property type="match status" value="1"/>
</dbReference>
<dbReference type="PROSITE" id="PS50893">
    <property type="entry name" value="ABC_TRANSPORTER_2"/>
    <property type="match status" value="1"/>
</dbReference>
<keyword evidence="5" id="KW-0547">Nucleotide-binding</keyword>
<keyword evidence="3" id="KW-1003">Cell membrane</keyword>
<organism evidence="11 12">
    <name type="scientific">Potamilus streckersoni</name>
    <dbReference type="NCBI Taxonomy" id="2493646"/>
    <lineage>
        <taxon>Eukaryota</taxon>
        <taxon>Metazoa</taxon>
        <taxon>Spiralia</taxon>
        <taxon>Lophotrochozoa</taxon>
        <taxon>Mollusca</taxon>
        <taxon>Bivalvia</taxon>
        <taxon>Autobranchia</taxon>
        <taxon>Heteroconchia</taxon>
        <taxon>Palaeoheterodonta</taxon>
        <taxon>Unionida</taxon>
        <taxon>Unionoidea</taxon>
        <taxon>Unionidae</taxon>
        <taxon>Ambleminae</taxon>
        <taxon>Lampsilini</taxon>
        <taxon>Potamilus</taxon>
    </lineage>
</organism>
<evidence type="ECO:0000259" key="10">
    <source>
        <dbReference type="PROSITE" id="PS50893"/>
    </source>
</evidence>
<dbReference type="Pfam" id="PF12399">
    <property type="entry name" value="BCA_ABC_TP_C"/>
    <property type="match status" value="1"/>
</dbReference>
<keyword evidence="6" id="KW-0067">ATP-binding</keyword>
<dbReference type="FunFam" id="3.40.50.300:FF:000421">
    <property type="entry name" value="Branched-chain amino acid ABC transporter ATP-binding protein"/>
    <property type="match status" value="1"/>
</dbReference>
<feature type="transmembrane region" description="Helical" evidence="9">
    <location>
        <begin position="278"/>
        <end position="296"/>
    </location>
</feature>
<keyword evidence="8 9" id="KW-0472">Membrane</keyword>
<dbReference type="InterPro" id="IPR027417">
    <property type="entry name" value="P-loop_NTPase"/>
</dbReference>
<dbReference type="Pfam" id="PF00005">
    <property type="entry name" value="ABC_tran"/>
    <property type="match status" value="1"/>
</dbReference>
<dbReference type="EMBL" id="JAEAOA010000085">
    <property type="protein sequence ID" value="KAK3604861.1"/>
    <property type="molecule type" value="Genomic_DNA"/>
</dbReference>
<dbReference type="InterPro" id="IPR003593">
    <property type="entry name" value="AAA+_ATPase"/>
</dbReference>
<reference evidence="11" key="1">
    <citation type="journal article" date="2021" name="Genome Biol. Evol.">
        <title>A High-Quality Reference Genome for a Parasitic Bivalve with Doubly Uniparental Inheritance (Bivalvia: Unionida).</title>
        <authorList>
            <person name="Smith C.H."/>
        </authorList>
    </citation>
    <scope>NUCLEOTIDE SEQUENCE</scope>
    <source>
        <strain evidence="11">CHS0354</strain>
    </source>
</reference>
<evidence type="ECO:0000256" key="2">
    <source>
        <dbReference type="ARBA" id="ARBA00022448"/>
    </source>
</evidence>
<dbReference type="InterPro" id="IPR001851">
    <property type="entry name" value="ABC_transp_permease"/>
</dbReference>
<evidence type="ECO:0000256" key="7">
    <source>
        <dbReference type="ARBA" id="ARBA00022989"/>
    </source>
</evidence>
<evidence type="ECO:0000256" key="8">
    <source>
        <dbReference type="ARBA" id="ARBA00023136"/>
    </source>
</evidence>
<keyword evidence="7 9" id="KW-1133">Transmembrane helix</keyword>
<dbReference type="GO" id="GO:0005524">
    <property type="term" value="F:ATP binding"/>
    <property type="evidence" value="ECO:0007669"/>
    <property type="project" value="UniProtKB-KW"/>
</dbReference>
<dbReference type="PANTHER" id="PTHR45772:SF9">
    <property type="entry name" value="CONSERVED COMPONENT OF ABC TRANSPORTER FOR NATURAL AMINO ACIDS"/>
    <property type="match status" value="1"/>
</dbReference>
<evidence type="ECO:0000313" key="12">
    <source>
        <dbReference type="Proteomes" id="UP001195483"/>
    </source>
</evidence>
<dbReference type="InterPro" id="IPR051120">
    <property type="entry name" value="ABC_AA/LPS_Transport"/>
</dbReference>
<dbReference type="Proteomes" id="UP001195483">
    <property type="component" value="Unassembled WGS sequence"/>
</dbReference>
<keyword evidence="2" id="KW-0813">Transport</keyword>
<keyword evidence="4 9" id="KW-0812">Transmembrane</keyword>
<dbReference type="SMART" id="SM00382">
    <property type="entry name" value="AAA"/>
    <property type="match status" value="1"/>
</dbReference>
<sequence>MTGNSFFKTPVPTMEEFGAKIQASIDAQTEFESGKVIGTAKRDAAINAMMLELIRLTAYVQSIADSTPAMAAQIIESAGMYVKGKGGKKAQVYEVISEETGIAGVLIAPLVLVSSTLGTMIGVKAYAVSIVGGLESGKGVLVGGLLIGVSEALTADLVVGFFGDISIGHAGFFAVGAYTVAVLTVPPGANFDSSLTQHYNYPFFVALTIGVILSGLFGFILGFPSLRLRGSYFAIVTIAYGLIIYSLITQEEELTNGTKGILLPTLKIAGQSFSGNNFFYLLYPLFLLVVYVRFNLINSFWGRTFEAIKFSEPASASCGISKRYYKVWGMIISAALAGFAGGLFVELDSYVSPNTFANTFSVEILIALIVGGVQSLAGNFIGASIMVVFPDLLNQFSEYRLLVYGVILLFVLYFLPKGTISLVAKLFPNKHNRGKHALEEGMKREFNMGTFIPHIQNESTNVLSVKDVTMKFGGLTAVNDLSFDLKSHTIHGLIGPNGCGKSTTINVLTGIYKPQQGQVLIGSENIVGLTTEVIAKKGMVRTFQNLQLFSGLTVLENVMVGLHSSYKSNLLSILLGLNSTKKEERDIKASAYHLLEFVGLEKQAFKKAGSLSYGQGRFLEIARAIATKPKVLLLDEPAAGLNHSEILSMMEMILKIKKIYIAILLVEHHMDMVMNICDEITVLNFGQKIAAGTPTEIQNHPEVMESYLGNATN</sequence>
<reference evidence="11" key="3">
    <citation type="submission" date="2023-05" db="EMBL/GenBank/DDBJ databases">
        <authorList>
            <person name="Smith C.H."/>
        </authorList>
    </citation>
    <scope>NUCLEOTIDE SEQUENCE</scope>
    <source>
        <strain evidence="11">CHS0354</strain>
        <tissue evidence="11">Mantle</tissue>
    </source>
</reference>
<dbReference type="GO" id="GO:0005886">
    <property type="term" value="C:plasma membrane"/>
    <property type="evidence" value="ECO:0007669"/>
    <property type="project" value="UniProtKB-SubCell"/>
</dbReference>
<dbReference type="CDD" id="cd06581">
    <property type="entry name" value="TM_PBP1_LivM_like"/>
    <property type="match status" value="1"/>
</dbReference>